<dbReference type="CDD" id="cd14703">
    <property type="entry name" value="bZIP_plant_RF2"/>
    <property type="match status" value="1"/>
</dbReference>
<accession>A0AAX6G7U3</accession>
<evidence type="ECO:0000256" key="1">
    <source>
        <dbReference type="ARBA" id="ARBA00023015"/>
    </source>
</evidence>
<dbReference type="PANTHER" id="PTHR46835:SF4">
    <property type="entry name" value="B-ZIP PROTEIN"/>
    <property type="match status" value="1"/>
</dbReference>
<organism evidence="3 4">
    <name type="scientific">Iris pallida</name>
    <name type="common">Sweet iris</name>
    <dbReference type="NCBI Taxonomy" id="29817"/>
    <lineage>
        <taxon>Eukaryota</taxon>
        <taxon>Viridiplantae</taxon>
        <taxon>Streptophyta</taxon>
        <taxon>Embryophyta</taxon>
        <taxon>Tracheophyta</taxon>
        <taxon>Spermatophyta</taxon>
        <taxon>Magnoliopsida</taxon>
        <taxon>Liliopsida</taxon>
        <taxon>Asparagales</taxon>
        <taxon>Iridaceae</taxon>
        <taxon>Iridoideae</taxon>
        <taxon>Irideae</taxon>
        <taxon>Iris</taxon>
    </lineage>
</organism>
<dbReference type="SUPFAM" id="SSF57959">
    <property type="entry name" value="Leucine zipper domain"/>
    <property type="match status" value="1"/>
</dbReference>
<evidence type="ECO:0000313" key="3">
    <source>
        <dbReference type="EMBL" id="KAJ6824407.1"/>
    </source>
</evidence>
<comment type="caution">
    <text evidence="3">The sequence shown here is derived from an EMBL/GenBank/DDBJ whole genome shotgun (WGS) entry which is preliminary data.</text>
</comment>
<dbReference type="GO" id="GO:0003700">
    <property type="term" value="F:DNA-binding transcription factor activity"/>
    <property type="evidence" value="ECO:0007669"/>
    <property type="project" value="InterPro"/>
</dbReference>
<reference evidence="3" key="1">
    <citation type="journal article" date="2023" name="GigaByte">
        <title>Genome assembly of the bearded iris, Iris pallida Lam.</title>
        <authorList>
            <person name="Bruccoleri R.E."/>
            <person name="Oakeley E.J."/>
            <person name="Faust A.M.E."/>
            <person name="Altorfer M."/>
            <person name="Dessus-Babus S."/>
            <person name="Burckhardt D."/>
            <person name="Oertli M."/>
            <person name="Naumann U."/>
            <person name="Petersen F."/>
            <person name="Wong J."/>
        </authorList>
    </citation>
    <scope>NUCLEOTIDE SEQUENCE</scope>
    <source>
        <strain evidence="3">GSM-AAB239-AS_SAM_17_03QT</strain>
    </source>
</reference>
<dbReference type="AlphaFoldDB" id="A0AAX6G7U3"/>
<sequence length="299" mass="32586">MSRPPRCPPPPAGQSLIRFRSLDSILEEEQPSWLDEVLACSDGYDPGGVHLRRSASRPTVVPEVPASSRCPMVSAESDPSTVDLTELNCIGEGGGTGDGLGGSCVYGPNSPRRKSALSDSEASALMGSIPRNPLLFAAVEHPAEDATRGFHVAASDLDPENAARRRSGQRSRVRKLQYIAELERTVEVYQTLGAELAAGVATLFQQRVALSVEKETLRQQIAGLHQEKMIKDGQYRCLKNEADRLKGIYGRHRRSRSASSSLEMDAVEADRLGASWQMLDFEKLNLSESQVLLRHGFGC</sequence>
<evidence type="ECO:0000256" key="2">
    <source>
        <dbReference type="ARBA" id="ARBA00023163"/>
    </source>
</evidence>
<keyword evidence="2" id="KW-0804">Transcription</keyword>
<dbReference type="GO" id="GO:0005634">
    <property type="term" value="C:nucleus"/>
    <property type="evidence" value="ECO:0007669"/>
    <property type="project" value="UniProtKB-ARBA"/>
</dbReference>
<reference evidence="3" key="2">
    <citation type="submission" date="2023-04" db="EMBL/GenBank/DDBJ databases">
        <authorList>
            <person name="Bruccoleri R.E."/>
            <person name="Oakeley E.J."/>
            <person name="Faust A.-M."/>
            <person name="Dessus-Babus S."/>
            <person name="Altorfer M."/>
            <person name="Burckhardt D."/>
            <person name="Oertli M."/>
            <person name="Naumann U."/>
            <person name="Petersen F."/>
            <person name="Wong J."/>
        </authorList>
    </citation>
    <scope>NUCLEOTIDE SEQUENCE</scope>
    <source>
        <strain evidence="3">GSM-AAB239-AS_SAM_17_03QT</strain>
        <tissue evidence="3">Leaf</tissue>
    </source>
</reference>
<dbReference type="InterPro" id="IPR044759">
    <property type="entry name" value="bZIP_RF2"/>
</dbReference>
<dbReference type="PANTHER" id="PTHR46835">
    <property type="entry name" value="BASIC-LEUCINE ZIPPER (BZIP) TRANSCRIPTION FACTOR FAMILY PROTEIN-RELATED"/>
    <property type="match status" value="1"/>
</dbReference>
<keyword evidence="4" id="KW-1185">Reference proteome</keyword>
<dbReference type="InterPro" id="IPR044797">
    <property type="entry name" value="At4g06598-like"/>
</dbReference>
<evidence type="ECO:0000313" key="4">
    <source>
        <dbReference type="Proteomes" id="UP001140949"/>
    </source>
</evidence>
<gene>
    <name evidence="3" type="ORF">M6B38_382875</name>
</gene>
<dbReference type="Proteomes" id="UP001140949">
    <property type="component" value="Unassembled WGS sequence"/>
</dbReference>
<proteinExistence type="predicted"/>
<dbReference type="InterPro" id="IPR046347">
    <property type="entry name" value="bZIP_sf"/>
</dbReference>
<protein>
    <submittedName>
        <fullName evidence="3">Basic leucine zipper 19 isoform X1</fullName>
    </submittedName>
</protein>
<keyword evidence="1" id="KW-0805">Transcription regulation</keyword>
<name>A0AAX6G7U3_IRIPA</name>
<dbReference type="EMBL" id="JANAVB010022001">
    <property type="protein sequence ID" value="KAJ6824407.1"/>
    <property type="molecule type" value="Genomic_DNA"/>
</dbReference>